<proteinExistence type="predicted"/>
<dbReference type="PANTHER" id="PTHR47723:SF19">
    <property type="entry name" value="POLYNUCLEOTIDYL TRANSFERASE, RIBONUCLEASE H-LIKE SUPERFAMILY PROTEIN"/>
    <property type="match status" value="1"/>
</dbReference>
<feature type="domain" description="Reverse transcriptase zinc-binding" evidence="3">
    <location>
        <begin position="97"/>
        <end position="175"/>
    </location>
</feature>
<dbReference type="Gene3D" id="3.30.420.10">
    <property type="entry name" value="Ribonuclease H-like superfamily/Ribonuclease H"/>
    <property type="match status" value="1"/>
</dbReference>
<evidence type="ECO:0000259" key="3">
    <source>
        <dbReference type="Pfam" id="PF13966"/>
    </source>
</evidence>
<reference evidence="4" key="1">
    <citation type="submission" date="2022-08" db="EMBL/GenBank/DDBJ databases">
        <authorList>
            <person name="Gutierrez-Valencia J."/>
        </authorList>
    </citation>
    <scope>NUCLEOTIDE SEQUENCE</scope>
</reference>
<dbReference type="InterPro" id="IPR026960">
    <property type="entry name" value="RVT-Znf"/>
</dbReference>
<dbReference type="EMBL" id="CAMGYJ010000010">
    <property type="protein sequence ID" value="CAI0547898.1"/>
    <property type="molecule type" value="Genomic_DNA"/>
</dbReference>
<evidence type="ECO:0000256" key="1">
    <source>
        <dbReference type="SAM" id="MobiDB-lite"/>
    </source>
</evidence>
<dbReference type="GO" id="GO:0003676">
    <property type="term" value="F:nucleic acid binding"/>
    <property type="evidence" value="ECO:0007669"/>
    <property type="project" value="InterPro"/>
</dbReference>
<dbReference type="InterPro" id="IPR053151">
    <property type="entry name" value="RNase_H-like"/>
</dbReference>
<accession>A0AAV0QRM1</accession>
<evidence type="ECO:0000313" key="4">
    <source>
        <dbReference type="EMBL" id="CAI0547898.1"/>
    </source>
</evidence>
<evidence type="ECO:0000259" key="2">
    <source>
        <dbReference type="Pfam" id="PF13456"/>
    </source>
</evidence>
<dbReference type="InterPro" id="IPR036397">
    <property type="entry name" value="RNaseH_sf"/>
</dbReference>
<dbReference type="CDD" id="cd06222">
    <property type="entry name" value="RNase_H_like"/>
    <property type="match status" value="1"/>
</dbReference>
<dbReference type="InterPro" id="IPR012337">
    <property type="entry name" value="RNaseH-like_sf"/>
</dbReference>
<name>A0AAV0QRM1_9ROSI</name>
<dbReference type="InterPro" id="IPR044730">
    <property type="entry name" value="RNase_H-like_dom_plant"/>
</dbReference>
<keyword evidence="5" id="KW-1185">Reference proteome</keyword>
<organism evidence="4 5">
    <name type="scientific">Linum tenue</name>
    <dbReference type="NCBI Taxonomy" id="586396"/>
    <lineage>
        <taxon>Eukaryota</taxon>
        <taxon>Viridiplantae</taxon>
        <taxon>Streptophyta</taxon>
        <taxon>Embryophyta</taxon>
        <taxon>Tracheophyta</taxon>
        <taxon>Spermatophyta</taxon>
        <taxon>Magnoliopsida</taxon>
        <taxon>eudicotyledons</taxon>
        <taxon>Gunneridae</taxon>
        <taxon>Pentapetalae</taxon>
        <taxon>rosids</taxon>
        <taxon>fabids</taxon>
        <taxon>Malpighiales</taxon>
        <taxon>Linaceae</taxon>
        <taxon>Linum</taxon>
    </lineage>
</organism>
<dbReference type="Pfam" id="PF13966">
    <property type="entry name" value="zf-RVT"/>
    <property type="match status" value="1"/>
</dbReference>
<gene>
    <name evidence="4" type="ORF">LITE_LOCUS44561</name>
</gene>
<dbReference type="Pfam" id="PF13456">
    <property type="entry name" value="RVT_3"/>
    <property type="match status" value="1"/>
</dbReference>
<feature type="region of interest" description="Disordered" evidence="1">
    <location>
        <begin position="357"/>
        <end position="386"/>
    </location>
</feature>
<sequence length="386" mass="44431">MKEASCWSIRDGRDTSFWNQPWLDCGVLLSDHLLQDINEEESSTNVAEWVTEEDEWRWGRLKELLPDDILMLIASKITPNPELEDKMIWGLEKDGRFRLKSAYNLVVNINSEGESPRWKAIRQWRGPNRVKHFLWLARHKRLFSNKERTKRKITRDEEELVEHILRSCTKAKLMWGRFKEKIMVKDHNIPFQNWLLSNLKNEKSGVDFGIICWMLIREKKTRSTPSSLKRSQQVGWIPPPEGWVQIQTDGSILSPEEHVAAGGLIRDCEGRCKEAFVCKLGICLITSAELKGTVEGLKIAWNKGYMRVHLNMDSSTAIAIIKNREDDEHRHGHIAHQFHYLLNLDWIVVISHNGGHHHGDEAPSVEEKAASTGPGNRDPEHGGAPP</sequence>
<feature type="compositionally biased region" description="Basic and acidic residues" evidence="1">
    <location>
        <begin position="357"/>
        <end position="369"/>
    </location>
</feature>
<evidence type="ECO:0000313" key="5">
    <source>
        <dbReference type="Proteomes" id="UP001154282"/>
    </source>
</evidence>
<dbReference type="GO" id="GO:0004523">
    <property type="term" value="F:RNA-DNA hybrid ribonuclease activity"/>
    <property type="evidence" value="ECO:0007669"/>
    <property type="project" value="InterPro"/>
</dbReference>
<dbReference type="SUPFAM" id="SSF53098">
    <property type="entry name" value="Ribonuclease H-like"/>
    <property type="match status" value="1"/>
</dbReference>
<dbReference type="InterPro" id="IPR002156">
    <property type="entry name" value="RNaseH_domain"/>
</dbReference>
<dbReference type="PANTHER" id="PTHR47723">
    <property type="entry name" value="OS05G0353850 PROTEIN"/>
    <property type="match status" value="1"/>
</dbReference>
<evidence type="ECO:0008006" key="6">
    <source>
        <dbReference type="Google" id="ProtNLM"/>
    </source>
</evidence>
<dbReference type="AlphaFoldDB" id="A0AAV0QRM1"/>
<comment type="caution">
    <text evidence="4">The sequence shown here is derived from an EMBL/GenBank/DDBJ whole genome shotgun (WGS) entry which is preliminary data.</text>
</comment>
<protein>
    <recommendedName>
        <fullName evidence="6">RNase H type-1 domain-containing protein</fullName>
    </recommendedName>
</protein>
<feature type="compositionally biased region" description="Basic and acidic residues" evidence="1">
    <location>
        <begin position="377"/>
        <end position="386"/>
    </location>
</feature>
<feature type="domain" description="RNase H type-1" evidence="2">
    <location>
        <begin position="248"/>
        <end position="347"/>
    </location>
</feature>
<dbReference type="Proteomes" id="UP001154282">
    <property type="component" value="Unassembled WGS sequence"/>
</dbReference>